<feature type="compositionally biased region" description="Polar residues" evidence="1">
    <location>
        <begin position="59"/>
        <end position="68"/>
    </location>
</feature>
<keyword evidence="3" id="KW-1185">Reference proteome</keyword>
<organism evidence="3">
    <name type="scientific">Grosmannia clavigera (strain kw1407 / UAMH 11150)</name>
    <name type="common">Blue stain fungus</name>
    <name type="synonym">Graphiocladiella clavigera</name>
    <dbReference type="NCBI Taxonomy" id="655863"/>
    <lineage>
        <taxon>Eukaryota</taxon>
        <taxon>Fungi</taxon>
        <taxon>Dikarya</taxon>
        <taxon>Ascomycota</taxon>
        <taxon>Pezizomycotina</taxon>
        <taxon>Sordariomycetes</taxon>
        <taxon>Sordariomycetidae</taxon>
        <taxon>Ophiostomatales</taxon>
        <taxon>Ophiostomataceae</taxon>
        <taxon>Leptographium</taxon>
    </lineage>
</organism>
<dbReference type="HOGENOM" id="CLU_1835377_0_0_1"/>
<dbReference type="InParanoid" id="F0XTD8"/>
<dbReference type="RefSeq" id="XP_014168291.1">
    <property type="nucleotide sequence ID" value="XM_014312816.1"/>
</dbReference>
<accession>F0XTD8</accession>
<dbReference type="AlphaFoldDB" id="F0XTD8"/>
<gene>
    <name evidence="2" type="ORF">CMQ_4660</name>
</gene>
<protein>
    <submittedName>
        <fullName evidence="2">Uncharacterized protein</fullName>
    </submittedName>
</protein>
<evidence type="ECO:0000313" key="3">
    <source>
        <dbReference type="Proteomes" id="UP000007796"/>
    </source>
</evidence>
<evidence type="ECO:0000256" key="1">
    <source>
        <dbReference type="SAM" id="MobiDB-lite"/>
    </source>
</evidence>
<proteinExistence type="predicted"/>
<sequence length="140" mass="15305">MAKACLQVIHAPYIVAAAGRGQEAKRIALLLEHAPLHTHQLQLWAGLCCLLWREPSKQSDQAAAQQTTKDPRRSHRRSSAPQPSVDLFAGPGRDGLNEAHSSAKSSCKSPVMRLSAFFLVRPPRVLSPQVQEHVHPVPDG</sequence>
<reference evidence="2 3" key="1">
    <citation type="journal article" date="2011" name="Proc. Natl. Acad. Sci. U.S.A.">
        <title>Genome and transcriptome analyses of the mountain pine beetle-fungal symbiont Grosmannia clavigera, a lodgepole pine pathogen.</title>
        <authorList>
            <person name="DiGuistini S."/>
            <person name="Wang Y."/>
            <person name="Liao N.Y."/>
            <person name="Taylor G."/>
            <person name="Tanguay P."/>
            <person name="Feau N."/>
            <person name="Henrissat B."/>
            <person name="Chan S.K."/>
            <person name="Hesse-Orce U."/>
            <person name="Alamouti S.M."/>
            <person name="Tsui C.K.M."/>
            <person name="Docking R.T."/>
            <person name="Levasseur A."/>
            <person name="Haridas S."/>
            <person name="Robertson G."/>
            <person name="Birol I."/>
            <person name="Holt R.A."/>
            <person name="Marra M.A."/>
            <person name="Hamelin R.C."/>
            <person name="Hirst M."/>
            <person name="Jones S.J.M."/>
            <person name="Bohlmann J."/>
            <person name="Breuil C."/>
        </authorList>
    </citation>
    <scope>NUCLEOTIDE SEQUENCE [LARGE SCALE GENOMIC DNA]</scope>
    <source>
        <strain evidence="3">kw1407 / UAMH 11150</strain>
    </source>
</reference>
<evidence type="ECO:0000313" key="2">
    <source>
        <dbReference type="EMBL" id="EFW98808.1"/>
    </source>
</evidence>
<dbReference type="GeneID" id="25977896"/>
<feature type="region of interest" description="Disordered" evidence="1">
    <location>
        <begin position="59"/>
        <end position="106"/>
    </location>
</feature>
<dbReference type="Proteomes" id="UP000007796">
    <property type="component" value="Unassembled WGS sequence"/>
</dbReference>
<dbReference type="EMBL" id="GL630006">
    <property type="protein sequence ID" value="EFW98808.1"/>
    <property type="molecule type" value="Genomic_DNA"/>
</dbReference>
<name>F0XTD8_GROCL</name>